<accession>Q75LU1</accession>
<dbReference type="PANTHER" id="PTHR33170:SF8">
    <property type="entry name" value="OS07G0485366 PROTEIN"/>
    <property type="match status" value="1"/>
</dbReference>
<gene>
    <name evidence="4" type="primary">OSJNBb0015I21.7</name>
</gene>
<feature type="region of interest" description="Disordered" evidence="1">
    <location>
        <begin position="963"/>
        <end position="1009"/>
    </location>
</feature>
<dbReference type="Gene3D" id="4.10.60.10">
    <property type="entry name" value="Zinc finger, CCHC-type"/>
    <property type="match status" value="1"/>
</dbReference>
<dbReference type="EMBL" id="AC091302">
    <property type="protein sequence ID" value="AAR00626.1"/>
    <property type="molecule type" value="Genomic_DNA"/>
</dbReference>
<evidence type="ECO:0000259" key="3">
    <source>
        <dbReference type="Pfam" id="PF03372"/>
    </source>
</evidence>
<dbReference type="Gene3D" id="3.60.10.10">
    <property type="entry name" value="Endonuclease/exonuclease/phosphatase"/>
    <property type="match status" value="1"/>
</dbReference>
<evidence type="ECO:0000313" key="4">
    <source>
        <dbReference type="EMBL" id="AAR00626.1"/>
    </source>
</evidence>
<keyword evidence="4" id="KW-0255">Endonuclease</keyword>
<dbReference type="SUPFAM" id="SSF56672">
    <property type="entry name" value="DNA/RNA polymerases"/>
    <property type="match status" value="1"/>
</dbReference>
<protein>
    <submittedName>
        <fullName evidence="4">Endonuclease/exonuclease/phosphatase family protein</fullName>
    </submittedName>
</protein>
<feature type="domain" description="Endonuclease/exonuclease/phosphatase" evidence="3">
    <location>
        <begin position="1199"/>
        <end position="1418"/>
    </location>
</feature>
<dbReference type="InterPro" id="IPR036691">
    <property type="entry name" value="Endo/exonu/phosph_ase_sf"/>
</dbReference>
<feature type="domain" description="Reverse transcriptase" evidence="2">
    <location>
        <begin position="1670"/>
        <end position="1766"/>
    </location>
</feature>
<dbReference type="SUPFAM" id="SSF56219">
    <property type="entry name" value="DNase I-like"/>
    <property type="match status" value="1"/>
</dbReference>
<evidence type="ECO:0000256" key="1">
    <source>
        <dbReference type="SAM" id="MobiDB-lite"/>
    </source>
</evidence>
<name>Q75LU1_ORYSJ</name>
<feature type="region of interest" description="Disordered" evidence="1">
    <location>
        <begin position="404"/>
        <end position="426"/>
    </location>
</feature>
<feature type="region of interest" description="Disordered" evidence="1">
    <location>
        <begin position="358"/>
        <end position="386"/>
    </location>
</feature>
<dbReference type="InterPro" id="IPR043502">
    <property type="entry name" value="DNA/RNA_pol_sf"/>
</dbReference>
<dbReference type="PANTHER" id="PTHR33170">
    <property type="entry name" value="DUF4283 DOMAIN-CONTAINING PROTEIN-RELATED"/>
    <property type="match status" value="1"/>
</dbReference>
<dbReference type="Pfam" id="PF00078">
    <property type="entry name" value="RVT_1"/>
    <property type="match status" value="1"/>
</dbReference>
<evidence type="ECO:0000313" key="5">
    <source>
        <dbReference type="Proteomes" id="UP000000763"/>
    </source>
</evidence>
<dbReference type="Proteomes" id="UP000000763">
    <property type="component" value="Chromosome 3"/>
</dbReference>
<reference evidence="5" key="1">
    <citation type="journal article" date="2005" name="Nature">
        <title>The map-based sequence of the rice genome.</title>
        <authorList>
            <consortium name="International rice genome sequencing project (IRGSP)"/>
            <person name="Matsumoto T."/>
            <person name="Wu J."/>
            <person name="Kanamori H."/>
            <person name="Katayose Y."/>
            <person name="Fujisawa M."/>
            <person name="Namiki N."/>
            <person name="Mizuno H."/>
            <person name="Yamamoto K."/>
            <person name="Antonio B.A."/>
            <person name="Baba T."/>
            <person name="Sakata K."/>
            <person name="Nagamura Y."/>
            <person name="Aoki H."/>
            <person name="Arikawa K."/>
            <person name="Arita K."/>
            <person name="Bito T."/>
            <person name="Chiden Y."/>
            <person name="Fujitsuka N."/>
            <person name="Fukunaka R."/>
            <person name="Hamada M."/>
            <person name="Harada C."/>
            <person name="Hayashi A."/>
            <person name="Hijishita S."/>
            <person name="Honda M."/>
            <person name="Hosokawa S."/>
            <person name="Ichikawa Y."/>
            <person name="Idonuma A."/>
            <person name="Iijima M."/>
            <person name="Ikeda M."/>
            <person name="Ikeno M."/>
            <person name="Ito K."/>
            <person name="Ito S."/>
            <person name="Ito T."/>
            <person name="Ito Y."/>
            <person name="Ito Y."/>
            <person name="Iwabuchi A."/>
            <person name="Kamiya K."/>
            <person name="Karasawa W."/>
            <person name="Kurita K."/>
            <person name="Katagiri S."/>
            <person name="Kikuta A."/>
            <person name="Kobayashi H."/>
            <person name="Kobayashi N."/>
            <person name="Machita K."/>
            <person name="Maehara T."/>
            <person name="Masukawa M."/>
            <person name="Mizubayashi T."/>
            <person name="Mukai Y."/>
            <person name="Nagasaki H."/>
            <person name="Nagata Y."/>
            <person name="Naito S."/>
            <person name="Nakashima M."/>
            <person name="Nakama Y."/>
            <person name="Nakamichi Y."/>
            <person name="Nakamura M."/>
            <person name="Meguro A."/>
            <person name="Negishi M."/>
            <person name="Ohta I."/>
            <person name="Ohta T."/>
            <person name="Okamoto M."/>
            <person name="Ono N."/>
            <person name="Saji S."/>
            <person name="Sakaguchi M."/>
            <person name="Sakai K."/>
            <person name="Shibata M."/>
            <person name="Shimokawa T."/>
            <person name="Song J."/>
            <person name="Takazaki Y."/>
            <person name="Terasawa K."/>
            <person name="Tsugane M."/>
            <person name="Tsuji K."/>
            <person name="Ueda S."/>
            <person name="Waki K."/>
            <person name="Yamagata H."/>
            <person name="Yamamoto M."/>
            <person name="Yamamoto S."/>
            <person name="Yamane H."/>
            <person name="Yoshiki S."/>
            <person name="Yoshihara R."/>
            <person name="Yukawa K."/>
            <person name="Zhong H."/>
            <person name="Yano M."/>
            <person name="Yuan Q."/>
            <person name="Ouyang S."/>
            <person name="Liu J."/>
            <person name="Jones K.M."/>
            <person name="Gansberger K."/>
            <person name="Moffat K."/>
            <person name="Hill J."/>
            <person name="Bera J."/>
            <person name="Fadrosh D."/>
            <person name="Jin S."/>
            <person name="Johri S."/>
            <person name="Kim M."/>
            <person name="Overton L."/>
            <person name="Reardon M."/>
            <person name="Tsitrin T."/>
            <person name="Vuong H."/>
            <person name="Weaver B."/>
            <person name="Ciecko A."/>
            <person name="Tallon L."/>
            <person name="Jackson J."/>
            <person name="Pai G."/>
            <person name="Aken S.V."/>
            <person name="Utterback T."/>
            <person name="Reidmuller S."/>
            <person name="Feldblyum T."/>
            <person name="Hsiao J."/>
            <person name="Zismann V."/>
            <person name="Iobst S."/>
            <person name="de Vazeille A.R."/>
            <person name="Buell C.R."/>
            <person name="Ying K."/>
            <person name="Li Y."/>
            <person name="Lu T."/>
            <person name="Huang Y."/>
            <person name="Zhao Q."/>
            <person name="Feng Q."/>
            <person name="Zhang L."/>
            <person name="Zhu J."/>
            <person name="Weng Q."/>
            <person name="Mu J."/>
            <person name="Lu Y."/>
            <person name="Fan D."/>
            <person name="Liu Y."/>
            <person name="Guan J."/>
            <person name="Zhang Y."/>
            <person name="Yu S."/>
            <person name="Liu X."/>
            <person name="Zhang Y."/>
            <person name="Hong G."/>
            <person name="Han B."/>
            <person name="Choisne N."/>
            <person name="Demange N."/>
            <person name="Orjeda G."/>
            <person name="Samain S."/>
            <person name="Cattolico L."/>
            <person name="Pelletier E."/>
            <person name="Couloux A."/>
            <person name="Segurens B."/>
            <person name="Wincker P."/>
            <person name="D'Hont A."/>
            <person name="Scarpelli C."/>
            <person name="Weissenbach J."/>
            <person name="Salanoubat M."/>
            <person name="Quetier F."/>
            <person name="Yu Y."/>
            <person name="Kim H.R."/>
            <person name="Rambo T."/>
            <person name="Currie J."/>
            <person name="Collura K."/>
            <person name="Luo M."/>
            <person name="Yang T."/>
            <person name="Ammiraju J.S.S."/>
            <person name="Engler F."/>
            <person name="Soderlund C."/>
            <person name="Wing R.A."/>
            <person name="Palmer L.E."/>
            <person name="de la Bastide M."/>
            <person name="Spiegel L."/>
            <person name="Nascimento L."/>
            <person name="Zutavern T."/>
            <person name="O'Shaughnessy A."/>
            <person name="Dike S."/>
            <person name="Dedhia N."/>
            <person name="Preston R."/>
            <person name="Balija V."/>
            <person name="McCombie W.R."/>
            <person name="Chow T."/>
            <person name="Chen H."/>
            <person name="Chung M."/>
            <person name="Chen C."/>
            <person name="Shaw J."/>
            <person name="Wu H."/>
            <person name="Hsiao K."/>
            <person name="Chao Y."/>
            <person name="Chu M."/>
            <person name="Cheng C."/>
            <person name="Hour A."/>
            <person name="Lee P."/>
            <person name="Lin S."/>
            <person name="Lin Y."/>
            <person name="Liou J."/>
            <person name="Liu S."/>
            <person name="Hsing Y."/>
            <person name="Raghuvanshi S."/>
            <person name="Mohanty A."/>
            <person name="Bharti A.K."/>
            <person name="Gaur A."/>
            <person name="Gupta V."/>
            <person name="Kumar D."/>
            <person name="Ravi V."/>
            <person name="Vij S."/>
            <person name="Kapur A."/>
            <person name="Khurana P."/>
            <person name="Khurana P."/>
            <person name="Khurana J.P."/>
            <person name="Tyagi A.K."/>
            <person name="Gaikwad K."/>
            <person name="Singh A."/>
            <person name="Dalal V."/>
            <person name="Srivastava S."/>
            <person name="Dixit A."/>
            <person name="Pal A.K."/>
            <person name="Ghazi I.A."/>
            <person name="Yadav M."/>
            <person name="Pandit A."/>
            <person name="Bhargava A."/>
            <person name="Sureshbabu K."/>
            <person name="Batra K."/>
            <person name="Sharma T.R."/>
            <person name="Mohapatra T."/>
            <person name="Singh N.K."/>
            <person name="Messing J."/>
            <person name="Nelson A.B."/>
            <person name="Fuks G."/>
            <person name="Kavchok S."/>
            <person name="Keizer G."/>
            <person name="Linton E."/>
            <person name="Llaca V."/>
            <person name="Song R."/>
            <person name="Tanyolac B."/>
            <person name="Young S."/>
            <person name="Ho-Il K."/>
            <person name="Hahn J.H."/>
            <person name="Sangsakoo G."/>
            <person name="Vanavichit A."/>
            <person name="de Mattos Luiz.A.T."/>
            <person name="Zimmer P.D."/>
            <person name="Malone G."/>
            <person name="Dellagostin O."/>
            <person name="de Oliveira A.C."/>
            <person name="Bevan M."/>
            <person name="Bancroft I."/>
            <person name="Minx P."/>
            <person name="Cordum H."/>
            <person name="Wilson R."/>
            <person name="Cheng Z."/>
            <person name="Jin W."/>
            <person name="Jiang J."/>
            <person name="Leong S.A."/>
            <person name="Iwama H."/>
            <person name="Gojobori T."/>
            <person name="Itoh T."/>
            <person name="Niimura Y."/>
            <person name="Fujii Y."/>
            <person name="Habara T."/>
            <person name="Sakai H."/>
            <person name="Sato Y."/>
            <person name="Wilson G."/>
            <person name="Kumar K."/>
            <person name="McCouch S."/>
            <person name="Juretic N."/>
            <person name="Hoen D."/>
            <person name="Wright S."/>
            <person name="Bruskiewich R."/>
            <person name="Bureau T."/>
            <person name="Miyao A."/>
            <person name="Hirochika H."/>
            <person name="Nishikawa T."/>
            <person name="Kadowaki K."/>
            <person name="Sugiura M."/>
            <person name="Burr B."/>
            <person name="Sasaki T."/>
        </authorList>
    </citation>
    <scope>NUCLEOTIDE SEQUENCE [LARGE SCALE GENOMIC DNA]</scope>
    <source>
        <strain evidence="5">cv. Nipponbare</strain>
    </source>
</reference>
<evidence type="ECO:0000259" key="2">
    <source>
        <dbReference type="Pfam" id="PF00078"/>
    </source>
</evidence>
<dbReference type="InterPro" id="IPR005135">
    <property type="entry name" value="Endo/exonuclease/phosphatase"/>
</dbReference>
<organism evidence="4 5">
    <name type="scientific">Oryza sativa subsp. japonica</name>
    <name type="common">Rice</name>
    <dbReference type="NCBI Taxonomy" id="39947"/>
    <lineage>
        <taxon>Eukaryota</taxon>
        <taxon>Viridiplantae</taxon>
        <taxon>Streptophyta</taxon>
        <taxon>Embryophyta</taxon>
        <taxon>Tracheophyta</taxon>
        <taxon>Spermatophyta</taxon>
        <taxon>Magnoliopsida</taxon>
        <taxon>Liliopsida</taxon>
        <taxon>Poales</taxon>
        <taxon>Poaceae</taxon>
        <taxon>BOP clade</taxon>
        <taxon>Oryzoideae</taxon>
        <taxon>Oryzeae</taxon>
        <taxon>Oryzinae</taxon>
        <taxon>Oryza</taxon>
        <taxon>Oryza sativa</taxon>
    </lineage>
</organism>
<keyword evidence="4" id="KW-0378">Hydrolase</keyword>
<dbReference type="InterPro" id="IPR000477">
    <property type="entry name" value="RT_dom"/>
</dbReference>
<sequence length="1801" mass="202373">MAFESRTDCARGYETVMLNIEFFTFDEICRLLHVMHMRYMTIILEESNLSYHSMMGDQHIQQKEENGVLEKKEDEAPMMSEESLQGKLNGAEINEGEYSQAELHMSTFHAIIEQQLVEPIAEMPLSQVDLLVVPCDKEELCDNASLISMLQLVNEHAIPTVNSYYVDFKHVVHDANEVEEHEMISCLNTLVYVMFDDFCELDNLKEKLFAKSDLPCPTNAIFHIFGEYNDRGIYLVHRVFIYSDLERHVIANHTTSSFSSFDWMKRVVLNGLCEEHHMEKLRTIFPIKGEDDVTMTTIDTTVAHIKIRNRIDLHWQDQQPTESLAILYCSVNFMSSSKEGQDDLLEQHGTMNVIVHGRRQSGRDNGGHRQAASDGGGHGRPARSDEASLVQEFWSEVGFPTPANRWWEKQPEPPFRSRSLSPKLAEKDNTGGWNLVSHRRSGKEFGPAIHRRCGWLVRPWKGPLPRPRLATVVVLGDFLQAATSNQATTVSSDCALQGSSSNHALSLGLFQNSKQSFVGRVMGPVGMRPYGRSRCDLLRPSLTQSAISFIPSREPSRPSYAAMAATDPPRRNQQRPLANHPPQQQINRTNSQEHHGGLVAQRGRSTQQGGWGAHGGRVDHRDQSSRGAHGGWDAPPNQGGHGALPSYRNNKGGRPGFGQRPQGRNFRPGFQGHGRDEQPRRDAGNQGVPVHQALTESTGKQDIQAGRGETAALSSKNSVEVTMAKAKKPRPVHCFRCKGSGHLLDGCKTVLDCFICNKKDAHVPNRCPILKEPKPTAALFGFSEQNMGFLRIQEFDMKLEPPKPAPTALVTILDGHLAASAVQNELARLIRADWNWKAVPHGDNSYLVTFPSEEELNRMDDVEFRLKNHGVSITIQQWQQDSDIIPVYQLDEVWVHITGVPHSWRHYLCFWALGTVVGTTQEVDMLTFRKKGIIRIKVGVLSRADLPIKTDIVFGKIGYHEPIGGGDEDVEEGGDSKEDNNTNHIVKKHKSSSSTTTQTDQGSGPMPMQLALTPFGPLKSSPSCRPVVMDLVGLQLQHPDVSQEISPAGISPPATPRSVGPENIRMNAAEVQEIEAVPRTLSATEIQSNRKQHAVPVAHPISKQQNPSPGLMDGHLSMPLVKKCSVGSTVAPFGSTSKVRMGTVSAPLSSQQMTQGNYEEWLVLSSPGDCNGLRRSGRSNAEQISGIAMTDDDSLSIFWNSRGLGDLAKYRYVAECIKEHNLDFVALMETSKSDMSKTNLNRLSGGVDFVWHCLPPRGRSGRIILGVKASTYDLSLIVEVEFYVKFHLVNKEDKFKWILMAVYGPAQDEFKSSFLAELVRACQQNPLPTLIGGDFNILRSSLEKNNDRFNDRWPFLFNAVIDSFDLREIALTRRQFTWANSLPSPTYEKLDRVLMTTEWESKYPLVSVQALDRVLSDHTPLLLDTGSAAFSGNPAQFKLELGWFLWDDFCDRVIEIWNKPVKDRNPVQRWNNKMSVSRRHLRGWAAHTSGSYKQEKNTVQNIIDELDITAEDEGKIEGNIALKSYITKFYKNLFGPPEDTSITLDESRIEDIPQVMNEENEFLTAPFSEDEIQGAVFEMEHNKAPGLDGFPVEFYQNFWEVIKDDLMNLFRDFHVGDLPLFSLNFGIITLLPKVHEANRIQQYRPICLLNVSFKIFTKVATNRINFVADHVTEKVVRQGDPLSPILFNIIADMLTVLINRAKEDGQIVGVVPHLINDGLSILQYADDTVLFMDHDLEKARNMELLLFVFEQLSGLKINFHKSELYCFGEAKDFETNTWNSLVVPLVNFHFGIWVSLFIIGD</sequence>
<reference evidence="5" key="2">
    <citation type="journal article" date="2008" name="Nucleic Acids Res.">
        <title>The rice annotation project database (RAP-DB): 2008 update.</title>
        <authorList>
            <consortium name="The rice annotation project (RAP)"/>
        </authorList>
    </citation>
    <scope>GENOME REANNOTATION</scope>
    <source>
        <strain evidence="5">cv. Nipponbare</strain>
    </source>
</reference>
<feature type="compositionally biased region" description="Basic and acidic residues" evidence="1">
    <location>
        <begin position="673"/>
        <end position="683"/>
    </location>
</feature>
<proteinExistence type="predicted"/>
<dbReference type="Pfam" id="PF03372">
    <property type="entry name" value="Exo_endo_phos"/>
    <property type="match status" value="1"/>
</dbReference>
<keyword evidence="4" id="KW-0540">Nuclease</keyword>
<feature type="region of interest" description="Disordered" evidence="1">
    <location>
        <begin position="548"/>
        <end position="716"/>
    </location>
</feature>
<feature type="compositionally biased region" description="Polar residues" evidence="1">
    <location>
        <begin position="581"/>
        <end position="590"/>
    </location>
</feature>
<dbReference type="GO" id="GO:0004519">
    <property type="term" value="F:endonuclease activity"/>
    <property type="evidence" value="ECO:0007669"/>
    <property type="project" value="UniProtKB-KW"/>
</dbReference>